<feature type="domain" description="2EXR" evidence="3">
    <location>
        <begin position="151"/>
        <end position="263"/>
    </location>
</feature>
<evidence type="ECO:0000259" key="3">
    <source>
        <dbReference type="Pfam" id="PF20150"/>
    </source>
</evidence>
<feature type="region of interest" description="Disordered" evidence="1">
    <location>
        <begin position="25"/>
        <end position="44"/>
    </location>
</feature>
<evidence type="ECO:0000313" key="4">
    <source>
        <dbReference type="EMBL" id="KAK4453877.1"/>
    </source>
</evidence>
<organism evidence="4 5">
    <name type="scientific">Podospora aff. communis PSN243</name>
    <dbReference type="NCBI Taxonomy" id="3040156"/>
    <lineage>
        <taxon>Eukaryota</taxon>
        <taxon>Fungi</taxon>
        <taxon>Dikarya</taxon>
        <taxon>Ascomycota</taxon>
        <taxon>Pezizomycotina</taxon>
        <taxon>Sordariomycetes</taxon>
        <taxon>Sordariomycetidae</taxon>
        <taxon>Sordariales</taxon>
        <taxon>Podosporaceae</taxon>
        <taxon>Podospora</taxon>
    </lineage>
</organism>
<keyword evidence="2" id="KW-0732">Signal</keyword>
<keyword evidence="5" id="KW-1185">Reference proteome</keyword>
<dbReference type="EMBL" id="MU865918">
    <property type="protein sequence ID" value="KAK4453877.1"/>
    <property type="molecule type" value="Genomic_DNA"/>
</dbReference>
<sequence>MLFQLSALALLAATAACNPIAQAPEPTSTVVSTSTTATRTTSTRTRPESTRVCVLTDGPNPVVIEKFARPDCVCRCYREACESLNAKGSYEDFLGCINKHFGPNPVNFGTEMIAAYGACVGYLNPQPSHRKSSSFSLPILLPHAADMATDFHFFPLLPWELREMIRKFAIRPALPGAHVVRVYTVREAQAGPEYEACHEATCSTKPWIFDSRLAAPRCLPRGGGFDPAAQAAAPISWTLNNPSTYLIDSGLWSACKESLQVIKKELQNPARQEKTWSPSKVESFRKKPGRFTLPETATYRASDNSSHRYFTVFPNQDLFILQPHDLSAIKWDFMWELIPSYRFRFGDWRQTLSGDGTGKRNMALEYNPAWDKAGSCTGGVDGKGPVWDFIYSLLWSTTSAEPFTLWFIDYRIKRNPRYQELEASEGDDAPRFSMQATAGLSK</sequence>
<gene>
    <name evidence="4" type="ORF">QBC34DRAFT_490901</name>
</gene>
<dbReference type="Proteomes" id="UP001321760">
    <property type="component" value="Unassembled WGS sequence"/>
</dbReference>
<proteinExistence type="predicted"/>
<comment type="caution">
    <text evidence="4">The sequence shown here is derived from an EMBL/GenBank/DDBJ whole genome shotgun (WGS) entry which is preliminary data.</text>
</comment>
<feature type="signal peptide" evidence="2">
    <location>
        <begin position="1"/>
        <end position="17"/>
    </location>
</feature>
<accession>A0AAV9H2N0</accession>
<evidence type="ECO:0000256" key="2">
    <source>
        <dbReference type="SAM" id="SignalP"/>
    </source>
</evidence>
<evidence type="ECO:0000256" key="1">
    <source>
        <dbReference type="SAM" id="MobiDB-lite"/>
    </source>
</evidence>
<dbReference type="InterPro" id="IPR045518">
    <property type="entry name" value="2EXR"/>
</dbReference>
<dbReference type="AlphaFoldDB" id="A0AAV9H2N0"/>
<protein>
    <recommendedName>
        <fullName evidence="3">2EXR domain-containing protein</fullName>
    </recommendedName>
</protein>
<name>A0AAV9H2N0_9PEZI</name>
<dbReference type="Pfam" id="PF20150">
    <property type="entry name" value="2EXR"/>
    <property type="match status" value="1"/>
</dbReference>
<evidence type="ECO:0000313" key="5">
    <source>
        <dbReference type="Proteomes" id="UP001321760"/>
    </source>
</evidence>
<feature type="chain" id="PRO_5043698528" description="2EXR domain-containing protein" evidence="2">
    <location>
        <begin position="18"/>
        <end position="442"/>
    </location>
</feature>
<reference evidence="4" key="2">
    <citation type="submission" date="2023-05" db="EMBL/GenBank/DDBJ databases">
        <authorList>
            <consortium name="Lawrence Berkeley National Laboratory"/>
            <person name="Steindorff A."/>
            <person name="Hensen N."/>
            <person name="Bonometti L."/>
            <person name="Westerberg I."/>
            <person name="Brannstrom I.O."/>
            <person name="Guillou S."/>
            <person name="Cros-Aarteil S."/>
            <person name="Calhoun S."/>
            <person name="Haridas S."/>
            <person name="Kuo A."/>
            <person name="Mondo S."/>
            <person name="Pangilinan J."/>
            <person name="Riley R."/>
            <person name="Labutti K."/>
            <person name="Andreopoulos B."/>
            <person name="Lipzen A."/>
            <person name="Chen C."/>
            <person name="Yanf M."/>
            <person name="Daum C."/>
            <person name="Ng V."/>
            <person name="Clum A."/>
            <person name="Ohm R."/>
            <person name="Martin F."/>
            <person name="Silar P."/>
            <person name="Natvig D."/>
            <person name="Lalanne C."/>
            <person name="Gautier V."/>
            <person name="Ament-Velasquez S.L."/>
            <person name="Kruys A."/>
            <person name="Hutchinson M.I."/>
            <person name="Powell A.J."/>
            <person name="Barry K."/>
            <person name="Miller A.N."/>
            <person name="Grigoriev I.V."/>
            <person name="Debuchy R."/>
            <person name="Gladieux P."/>
            <person name="Thoren M.H."/>
            <person name="Johannesson H."/>
        </authorList>
    </citation>
    <scope>NUCLEOTIDE SEQUENCE</scope>
    <source>
        <strain evidence="4">PSN243</strain>
    </source>
</reference>
<reference evidence="4" key="1">
    <citation type="journal article" date="2023" name="Mol. Phylogenet. Evol.">
        <title>Genome-scale phylogeny and comparative genomics of the fungal order Sordariales.</title>
        <authorList>
            <person name="Hensen N."/>
            <person name="Bonometti L."/>
            <person name="Westerberg I."/>
            <person name="Brannstrom I.O."/>
            <person name="Guillou S."/>
            <person name="Cros-Aarteil S."/>
            <person name="Calhoun S."/>
            <person name="Haridas S."/>
            <person name="Kuo A."/>
            <person name="Mondo S."/>
            <person name="Pangilinan J."/>
            <person name="Riley R."/>
            <person name="LaButti K."/>
            <person name="Andreopoulos B."/>
            <person name="Lipzen A."/>
            <person name="Chen C."/>
            <person name="Yan M."/>
            <person name="Daum C."/>
            <person name="Ng V."/>
            <person name="Clum A."/>
            <person name="Steindorff A."/>
            <person name="Ohm R.A."/>
            <person name="Martin F."/>
            <person name="Silar P."/>
            <person name="Natvig D.O."/>
            <person name="Lalanne C."/>
            <person name="Gautier V."/>
            <person name="Ament-Velasquez S.L."/>
            <person name="Kruys A."/>
            <person name="Hutchinson M.I."/>
            <person name="Powell A.J."/>
            <person name="Barry K."/>
            <person name="Miller A.N."/>
            <person name="Grigoriev I.V."/>
            <person name="Debuchy R."/>
            <person name="Gladieux P."/>
            <person name="Hiltunen Thoren M."/>
            <person name="Johannesson H."/>
        </authorList>
    </citation>
    <scope>NUCLEOTIDE SEQUENCE</scope>
    <source>
        <strain evidence="4">PSN243</strain>
    </source>
</reference>